<keyword evidence="5" id="KW-0436">Ligase</keyword>
<evidence type="ECO:0000256" key="12">
    <source>
        <dbReference type="ARBA" id="ARBA00023136"/>
    </source>
</evidence>
<evidence type="ECO:0000256" key="14">
    <source>
        <dbReference type="ARBA" id="ARBA00026121"/>
    </source>
</evidence>
<feature type="domain" description="AMP-binding enzyme C-terminal" evidence="24">
    <location>
        <begin position="506"/>
        <end position="581"/>
    </location>
</feature>
<keyword evidence="3" id="KW-0813">Transport</keyword>
<evidence type="ECO:0000256" key="1">
    <source>
        <dbReference type="ARBA" id="ARBA00004651"/>
    </source>
</evidence>
<feature type="domain" description="AMP-dependent synthetase/ligase" evidence="23">
    <location>
        <begin position="68"/>
        <end position="415"/>
    </location>
</feature>
<comment type="subcellular location">
    <subcellularLocation>
        <location evidence="1">Cell membrane</location>
        <topology evidence="1">Multi-pass membrane protein</topology>
    </subcellularLocation>
    <subcellularLocation>
        <location evidence="17">Peroxisome membrane</location>
    </subcellularLocation>
</comment>
<feature type="transmembrane region" description="Helical" evidence="22">
    <location>
        <begin position="6"/>
        <end position="28"/>
    </location>
</feature>
<evidence type="ECO:0000256" key="11">
    <source>
        <dbReference type="ARBA" id="ARBA00023055"/>
    </source>
</evidence>
<dbReference type="GO" id="GO:0005524">
    <property type="term" value="F:ATP binding"/>
    <property type="evidence" value="ECO:0007669"/>
    <property type="project" value="UniProtKB-KW"/>
</dbReference>
<dbReference type="AlphaFoldDB" id="A0A834KCK2"/>
<evidence type="ECO:0000256" key="2">
    <source>
        <dbReference type="ARBA" id="ARBA00006432"/>
    </source>
</evidence>
<dbReference type="Pfam" id="PF00501">
    <property type="entry name" value="AMP-binding"/>
    <property type="match status" value="1"/>
</dbReference>
<dbReference type="FunFam" id="3.30.300.30:FF:000002">
    <property type="entry name" value="Long-chain fatty acid transport protein 1"/>
    <property type="match status" value="1"/>
</dbReference>
<keyword evidence="11" id="KW-0445">Lipid transport</keyword>
<evidence type="ECO:0000256" key="7">
    <source>
        <dbReference type="ARBA" id="ARBA00022741"/>
    </source>
</evidence>
<dbReference type="InterPro" id="IPR042099">
    <property type="entry name" value="ANL_N_sf"/>
</dbReference>
<dbReference type="EMBL" id="JACSEA010000004">
    <property type="protein sequence ID" value="KAF7402359.1"/>
    <property type="molecule type" value="Genomic_DNA"/>
</dbReference>
<comment type="similarity">
    <text evidence="2">Belongs to the ATP-dependent AMP-binding enzyme family.</text>
</comment>
<dbReference type="Proteomes" id="UP000614350">
    <property type="component" value="Unassembled WGS sequence"/>
</dbReference>
<dbReference type="EC" id="6.2.1.3" evidence="14"/>
<evidence type="ECO:0000256" key="6">
    <source>
        <dbReference type="ARBA" id="ARBA00022692"/>
    </source>
</evidence>
<name>A0A834KCK2_VESVU</name>
<evidence type="ECO:0000256" key="19">
    <source>
        <dbReference type="ARBA" id="ARBA00060276"/>
    </source>
</evidence>
<evidence type="ECO:0000256" key="15">
    <source>
        <dbReference type="ARBA" id="ARBA00036527"/>
    </source>
</evidence>
<sequence>MSGFEQMLVAVASIVVGGFFLTGGRWRFIYVLYKTLPRDILGAIRFIRVNILLWWWETRGFTVARVFSRLAERHPEKVAYILEDKEWTYQQLEEFSNRIGRYFRMRSLSRGDSVALAMEGRPEYIGTWLGLSKAGFVGALINTNLRQEVLIHSIKTANCKTLIFGSELKDAVRDIKDKLPELMLFQWSEHEDVSILEGAIDLNKEILSVNPGPLLEDIDLGNPRDKLIYIYTSGTTGMPKAAVINNLRYMLMAYGVYSMLALRSDDRIYNSLPLYHTAGGIIGAGQPLLTGITVVLRRRFSASKFWSDCVHYECTIAQYIGEICRYLLTVPPSSYDTTHKVRLMYGNGLRPQIWKPFVERFGIKQIGEFYGATEGNSNLVNIDNRVGAVGFVPRFAGNLYPVTLLRVNEETGEPIRGPEGFCIPCKPGEPGIFVGKINPRKAVNDFSGYADQKASEQKIIRDVFKKGDRVFNTGDILVMDELGYFYFKDRTGDTFRWRGENVATSEVEAVVSNVIGLMDTVVYGVEVPGNEGKAGMGAIYDPEGSLNLKELAEGVKKVLPTYARPLFIRVLSKLPMTGTYKLKKKDLQREGYDITKLVDPIYFLDRTGTQVRSVKFVSSRLFSTPLNDELNSSL</sequence>
<evidence type="ECO:0000256" key="9">
    <source>
        <dbReference type="ARBA" id="ARBA00022840"/>
    </source>
</evidence>
<comment type="function">
    <text evidence="19">Acyl-CoA synthetase required for both the import of long chain fatty acids (LCFAs) (C14-C18) and the activation very long chain fatty acids (VLCFAs) (C20-C26) by esterification of the fatty acids into metabolically active CoA-thioesters for subsequent degradation or incorporation into phospholipids. The transport and fatty acyl-CoA synthetase activities are genetically separable and are thus independent activities. Esterifies VLCFAs in the peroxisome matrix. The VLCFAs are actively transported into peroxisomes by a PXA1-PXA2 heterodimeric transporter in the peroxisomal membrane.</text>
</comment>
<dbReference type="GO" id="GO:0005789">
    <property type="term" value="C:endoplasmic reticulum membrane"/>
    <property type="evidence" value="ECO:0007669"/>
    <property type="project" value="TreeGrafter"/>
</dbReference>
<dbReference type="PANTHER" id="PTHR43107:SF15">
    <property type="entry name" value="FATTY ACID TRANSPORT PROTEIN 3, ISOFORM A"/>
    <property type="match status" value="1"/>
</dbReference>
<keyword evidence="8" id="KW-0443">Lipid metabolism</keyword>
<organism evidence="25 26">
    <name type="scientific">Vespula vulgaris</name>
    <name type="common">Yellow jacket</name>
    <name type="synonym">Wasp</name>
    <dbReference type="NCBI Taxonomy" id="7454"/>
    <lineage>
        <taxon>Eukaryota</taxon>
        <taxon>Metazoa</taxon>
        <taxon>Ecdysozoa</taxon>
        <taxon>Arthropoda</taxon>
        <taxon>Hexapoda</taxon>
        <taxon>Insecta</taxon>
        <taxon>Pterygota</taxon>
        <taxon>Neoptera</taxon>
        <taxon>Endopterygota</taxon>
        <taxon>Hymenoptera</taxon>
        <taxon>Apocrita</taxon>
        <taxon>Aculeata</taxon>
        <taxon>Vespoidea</taxon>
        <taxon>Vespidae</taxon>
        <taxon>Vespinae</taxon>
        <taxon>Vespula</taxon>
    </lineage>
</organism>
<keyword evidence="8" id="KW-0276">Fatty acid metabolism</keyword>
<dbReference type="PROSITE" id="PS00455">
    <property type="entry name" value="AMP_BINDING"/>
    <property type="match status" value="1"/>
</dbReference>
<evidence type="ECO:0000256" key="22">
    <source>
        <dbReference type="SAM" id="Phobius"/>
    </source>
</evidence>
<dbReference type="InterPro" id="IPR020845">
    <property type="entry name" value="AMP-binding_CS"/>
</dbReference>
<dbReference type="NCBIfam" id="NF006134">
    <property type="entry name" value="PRK08279.1"/>
    <property type="match status" value="1"/>
</dbReference>
<proteinExistence type="inferred from homology"/>
<evidence type="ECO:0000256" key="10">
    <source>
        <dbReference type="ARBA" id="ARBA00022989"/>
    </source>
</evidence>
<evidence type="ECO:0000256" key="4">
    <source>
        <dbReference type="ARBA" id="ARBA00022475"/>
    </source>
</evidence>
<evidence type="ECO:0000256" key="3">
    <source>
        <dbReference type="ARBA" id="ARBA00022448"/>
    </source>
</evidence>
<evidence type="ECO:0000256" key="20">
    <source>
        <dbReference type="ARBA" id="ARBA00068795"/>
    </source>
</evidence>
<comment type="catalytic activity">
    <reaction evidence="18">
        <text>tetracosanoate + ATP + CoA = tetracosanoyl-CoA + AMP + diphosphate</text>
        <dbReference type="Rhea" id="RHEA:33639"/>
        <dbReference type="ChEBI" id="CHEBI:30616"/>
        <dbReference type="ChEBI" id="CHEBI:31014"/>
        <dbReference type="ChEBI" id="CHEBI:33019"/>
        <dbReference type="ChEBI" id="CHEBI:57287"/>
        <dbReference type="ChEBI" id="CHEBI:65052"/>
        <dbReference type="ChEBI" id="CHEBI:456215"/>
    </reaction>
    <physiologicalReaction direction="left-to-right" evidence="18">
        <dbReference type="Rhea" id="RHEA:33640"/>
    </physiologicalReaction>
</comment>
<accession>A0A834KCK2</accession>
<dbReference type="GO" id="GO:0004467">
    <property type="term" value="F:long-chain fatty acid-CoA ligase activity"/>
    <property type="evidence" value="ECO:0007669"/>
    <property type="project" value="UniProtKB-EC"/>
</dbReference>
<dbReference type="GO" id="GO:0005778">
    <property type="term" value="C:peroxisomal membrane"/>
    <property type="evidence" value="ECO:0007669"/>
    <property type="project" value="UniProtKB-SubCell"/>
</dbReference>
<gene>
    <name evidence="25" type="ORF">HZH66_004626</name>
</gene>
<dbReference type="InterPro" id="IPR025110">
    <property type="entry name" value="AMP-bd_C"/>
</dbReference>
<dbReference type="SUPFAM" id="SSF56801">
    <property type="entry name" value="Acetyl-CoA synthetase-like"/>
    <property type="match status" value="1"/>
</dbReference>
<dbReference type="InterPro" id="IPR000873">
    <property type="entry name" value="AMP-dep_synth/lig_dom"/>
</dbReference>
<evidence type="ECO:0000256" key="13">
    <source>
        <dbReference type="ARBA" id="ARBA00023140"/>
    </source>
</evidence>
<evidence type="ECO:0000256" key="16">
    <source>
        <dbReference type="ARBA" id="ARBA00041297"/>
    </source>
</evidence>
<evidence type="ECO:0000256" key="5">
    <source>
        <dbReference type="ARBA" id="ARBA00022598"/>
    </source>
</evidence>
<keyword evidence="12 22" id="KW-0472">Membrane</keyword>
<keyword evidence="26" id="KW-1185">Reference proteome</keyword>
<evidence type="ECO:0000256" key="17">
    <source>
        <dbReference type="ARBA" id="ARBA00046271"/>
    </source>
</evidence>
<dbReference type="FunFam" id="3.40.50.12780:FF:000019">
    <property type="entry name" value="Long-chain fatty acid transporter"/>
    <property type="match status" value="1"/>
</dbReference>
<dbReference type="GO" id="GO:0005886">
    <property type="term" value="C:plasma membrane"/>
    <property type="evidence" value="ECO:0007669"/>
    <property type="project" value="UniProtKB-SubCell"/>
</dbReference>
<comment type="catalytic activity">
    <reaction evidence="15">
        <text>a very long-chain fatty acid + ATP + CoA = a very long-chain fatty acyl-CoA + AMP + diphosphate</text>
        <dbReference type="Rhea" id="RHEA:54536"/>
        <dbReference type="ChEBI" id="CHEBI:30616"/>
        <dbReference type="ChEBI" id="CHEBI:33019"/>
        <dbReference type="ChEBI" id="CHEBI:57287"/>
        <dbReference type="ChEBI" id="CHEBI:58950"/>
        <dbReference type="ChEBI" id="CHEBI:138261"/>
        <dbReference type="ChEBI" id="CHEBI:456215"/>
    </reaction>
    <physiologicalReaction direction="left-to-right" evidence="15">
        <dbReference type="Rhea" id="RHEA:54537"/>
    </physiologicalReaction>
</comment>
<dbReference type="Pfam" id="PF13193">
    <property type="entry name" value="AMP-binding_C"/>
    <property type="match status" value="1"/>
</dbReference>
<dbReference type="PANTHER" id="PTHR43107">
    <property type="entry name" value="LONG-CHAIN FATTY ACID TRANSPORT PROTEIN"/>
    <property type="match status" value="1"/>
</dbReference>
<keyword evidence="13" id="KW-0576">Peroxisome</keyword>
<evidence type="ECO:0000256" key="18">
    <source>
        <dbReference type="ARBA" id="ARBA00048666"/>
    </source>
</evidence>
<keyword evidence="9" id="KW-0067">ATP-binding</keyword>
<protein>
    <recommendedName>
        <fullName evidence="20">Very long-chain fatty acid transport protein</fullName>
        <ecNumber evidence="14">6.2.1.3</ecNumber>
    </recommendedName>
    <alternativeName>
        <fullName evidence="16">Long-chain-fatty-acid--CoA ligase</fullName>
    </alternativeName>
    <alternativeName>
        <fullName evidence="21">Very-long-chain acyl-CoA synthetase</fullName>
    </alternativeName>
</protein>
<dbReference type="Gene3D" id="3.40.50.12780">
    <property type="entry name" value="N-terminal domain of ligase-like"/>
    <property type="match status" value="1"/>
</dbReference>
<keyword evidence="4" id="KW-1003">Cell membrane</keyword>
<evidence type="ECO:0000259" key="23">
    <source>
        <dbReference type="Pfam" id="PF00501"/>
    </source>
</evidence>
<evidence type="ECO:0000313" key="26">
    <source>
        <dbReference type="Proteomes" id="UP000614350"/>
    </source>
</evidence>
<dbReference type="GO" id="GO:0044539">
    <property type="term" value="P:long-chain fatty acid import into cell"/>
    <property type="evidence" value="ECO:0007669"/>
    <property type="project" value="TreeGrafter"/>
</dbReference>
<reference evidence="25" key="1">
    <citation type="journal article" date="2020" name="G3 (Bethesda)">
        <title>High-Quality Assemblies for Three Invasive Social Wasps from the &lt;i&gt;Vespula&lt;/i&gt; Genus.</title>
        <authorList>
            <person name="Harrop T.W.R."/>
            <person name="Guhlin J."/>
            <person name="McLaughlin G.M."/>
            <person name="Permina E."/>
            <person name="Stockwell P."/>
            <person name="Gilligan J."/>
            <person name="Le Lec M.F."/>
            <person name="Gruber M.A.M."/>
            <person name="Quinn O."/>
            <person name="Lovegrove M."/>
            <person name="Duncan E.J."/>
            <person name="Remnant E.J."/>
            <person name="Van Eeckhoven J."/>
            <person name="Graham B."/>
            <person name="Knapp R.A."/>
            <person name="Langford K.W."/>
            <person name="Kronenberg Z."/>
            <person name="Press M.O."/>
            <person name="Eacker S.M."/>
            <person name="Wilson-Rankin E.E."/>
            <person name="Purcell J."/>
            <person name="Lester P.J."/>
            <person name="Dearden P.K."/>
        </authorList>
    </citation>
    <scope>NUCLEOTIDE SEQUENCE</scope>
    <source>
        <strain evidence="25">Marl-1</strain>
    </source>
</reference>
<evidence type="ECO:0000259" key="24">
    <source>
        <dbReference type="Pfam" id="PF13193"/>
    </source>
</evidence>
<comment type="caution">
    <text evidence="25">The sequence shown here is derived from an EMBL/GenBank/DDBJ whole genome shotgun (WGS) entry which is preliminary data.</text>
</comment>
<evidence type="ECO:0000256" key="8">
    <source>
        <dbReference type="ARBA" id="ARBA00022832"/>
    </source>
</evidence>
<evidence type="ECO:0000313" key="25">
    <source>
        <dbReference type="EMBL" id="KAF7402359.1"/>
    </source>
</evidence>
<dbReference type="GO" id="GO:0005324">
    <property type="term" value="F:long-chain fatty acid transmembrane transporter activity"/>
    <property type="evidence" value="ECO:0007669"/>
    <property type="project" value="TreeGrafter"/>
</dbReference>
<dbReference type="Gene3D" id="3.30.300.30">
    <property type="match status" value="1"/>
</dbReference>
<keyword evidence="6 22" id="KW-0812">Transmembrane</keyword>
<evidence type="ECO:0000256" key="21">
    <source>
        <dbReference type="ARBA" id="ARBA00078285"/>
    </source>
</evidence>
<keyword evidence="7" id="KW-0547">Nucleotide-binding</keyword>
<keyword evidence="10 22" id="KW-1133">Transmembrane helix</keyword>
<dbReference type="InterPro" id="IPR045851">
    <property type="entry name" value="AMP-bd_C_sf"/>
</dbReference>